<protein>
    <recommendedName>
        <fullName evidence="15 16">Type III pantothenate kinase</fullName>
        <ecNumber evidence="6 16">2.7.1.33</ecNumber>
    </recommendedName>
    <alternativeName>
        <fullName evidence="16">PanK-III</fullName>
    </alternativeName>
    <alternativeName>
        <fullName evidence="16">Pantothenic acid kinase</fullName>
    </alternativeName>
</protein>
<evidence type="ECO:0000256" key="13">
    <source>
        <dbReference type="ARBA" id="ARBA00022993"/>
    </source>
</evidence>
<feature type="binding site" evidence="16">
    <location>
        <begin position="12"/>
        <end position="19"/>
    </location>
    <ligand>
        <name>ATP</name>
        <dbReference type="ChEBI" id="CHEBI:30616"/>
    </ligand>
</feature>
<dbReference type="GO" id="GO:0005524">
    <property type="term" value="F:ATP binding"/>
    <property type="evidence" value="ECO:0007669"/>
    <property type="project" value="UniProtKB-UniRule"/>
</dbReference>
<dbReference type="EMBL" id="CP113797">
    <property type="protein sequence ID" value="WAL60104.1"/>
    <property type="molecule type" value="Genomic_DNA"/>
</dbReference>
<dbReference type="GO" id="GO:0046872">
    <property type="term" value="F:metal ion binding"/>
    <property type="evidence" value="ECO:0007669"/>
    <property type="project" value="UniProtKB-KW"/>
</dbReference>
<dbReference type="AlphaFoldDB" id="A0A9E8ZDV9"/>
<dbReference type="NCBIfam" id="NF009871">
    <property type="entry name" value="PRK13331.1"/>
    <property type="match status" value="1"/>
</dbReference>
<proteinExistence type="inferred from homology"/>
<dbReference type="HAMAP" id="MF_01274">
    <property type="entry name" value="Pantothen_kinase_3"/>
    <property type="match status" value="1"/>
</dbReference>
<dbReference type="Pfam" id="PF03309">
    <property type="entry name" value="Pan_kinase"/>
    <property type="match status" value="1"/>
</dbReference>
<evidence type="ECO:0000256" key="4">
    <source>
        <dbReference type="ARBA" id="ARBA00005225"/>
    </source>
</evidence>
<dbReference type="PANTHER" id="PTHR34265:SF1">
    <property type="entry name" value="TYPE III PANTOTHENATE KINASE"/>
    <property type="match status" value="1"/>
</dbReference>
<evidence type="ECO:0000256" key="3">
    <source>
        <dbReference type="ARBA" id="ARBA00004496"/>
    </source>
</evidence>
<sequence length="308" mass="33922">MTELARDWLALIIGNSHLHWAWFDHSLVQQTCLQQTWNTPHLSAKAVACLIKHRFDFNCCFQFIQASSITSQTSGTEAHPWSSITPSIDAPLPLWMASVVPVQTQHWLHHAESHSVEIHQLTLDHIPLHHLYPTFGIDRALSLWGAAIRYGLPALVIDAGTALTLTAADAHANLIGGAILPGLGLQLRSLTQQTAALPALQDQLGTFNPAAIPRWATNTPDAMLSGVMYTLIAGLRDFVQVWQQDYPTSAILLTGGDSHRLFDAWQQQEPAIGTQITIDQNLGFWGMQGIVEQEASKNFSPRSPQSPK</sequence>
<evidence type="ECO:0000256" key="6">
    <source>
        <dbReference type="ARBA" id="ARBA00012102"/>
    </source>
</evidence>
<evidence type="ECO:0000256" key="11">
    <source>
        <dbReference type="ARBA" id="ARBA00022840"/>
    </source>
</evidence>
<evidence type="ECO:0000256" key="9">
    <source>
        <dbReference type="ARBA" id="ARBA00022741"/>
    </source>
</evidence>
<keyword evidence="8 16" id="KW-0808">Transferase</keyword>
<evidence type="ECO:0000256" key="2">
    <source>
        <dbReference type="ARBA" id="ARBA00001958"/>
    </source>
</evidence>
<comment type="pathway">
    <text evidence="4 16">Cofactor biosynthesis; coenzyme A biosynthesis; CoA from (R)-pantothenate: step 1/5.</text>
</comment>
<comment type="subunit">
    <text evidence="5 16">Homodimer.</text>
</comment>
<evidence type="ECO:0000256" key="14">
    <source>
        <dbReference type="ARBA" id="ARBA00038036"/>
    </source>
</evidence>
<dbReference type="GO" id="GO:0004594">
    <property type="term" value="F:pantothenate kinase activity"/>
    <property type="evidence" value="ECO:0007669"/>
    <property type="project" value="UniProtKB-UniRule"/>
</dbReference>
<comment type="cofactor">
    <cofactor evidence="16">
        <name>NH4(+)</name>
        <dbReference type="ChEBI" id="CHEBI:28938"/>
    </cofactor>
    <cofactor evidence="16">
        <name>K(+)</name>
        <dbReference type="ChEBI" id="CHEBI:29103"/>
    </cofactor>
    <text evidence="16">A monovalent cation. Ammonium or potassium.</text>
</comment>
<dbReference type="NCBIfam" id="TIGR00671">
    <property type="entry name" value="baf"/>
    <property type="match status" value="1"/>
</dbReference>
<accession>A0A9E8ZDV9</accession>
<gene>
    <name evidence="16" type="primary">coaX</name>
    <name evidence="17" type="ORF">OXH18_23515</name>
</gene>
<comment type="function">
    <text evidence="16">Catalyzes the phosphorylation of pantothenate (Pan), the first step in CoA biosynthesis.</text>
</comment>
<evidence type="ECO:0000313" key="18">
    <source>
        <dbReference type="Proteomes" id="UP001163152"/>
    </source>
</evidence>
<evidence type="ECO:0000313" key="17">
    <source>
        <dbReference type="EMBL" id="WAL60104.1"/>
    </source>
</evidence>
<evidence type="ECO:0000256" key="15">
    <source>
        <dbReference type="ARBA" id="ARBA00040883"/>
    </source>
</evidence>
<keyword evidence="13 16" id="KW-0173">Coenzyme A biosynthesis</keyword>
<dbReference type="KEGG" id="tsin:OXH18_23515"/>
<keyword evidence="11 16" id="KW-0067">ATP-binding</keyword>
<evidence type="ECO:0000256" key="12">
    <source>
        <dbReference type="ARBA" id="ARBA00022958"/>
    </source>
</evidence>
<evidence type="ECO:0000256" key="1">
    <source>
        <dbReference type="ARBA" id="ARBA00001206"/>
    </source>
</evidence>
<reference evidence="17" key="1">
    <citation type="submission" date="2022-12" db="EMBL/GenBank/DDBJ databases">
        <title>Polyphasic identification of a Novel Hot-Spring Cyanobacterium Ocullathermofonsia sinensis gen nov. sp. nov. and Genomic Insights on its Adaptations to the Thermal Habitat.</title>
        <authorList>
            <person name="Daroch M."/>
            <person name="Tang J."/>
            <person name="Jiang Y."/>
        </authorList>
    </citation>
    <scope>NUCLEOTIDE SEQUENCE</scope>
    <source>
        <strain evidence="17">PKUAC-SCTA174</strain>
    </source>
</reference>
<keyword evidence="16" id="KW-0479">Metal-binding</keyword>
<dbReference type="EC" id="2.7.1.33" evidence="6 16"/>
<dbReference type="CDD" id="cd24015">
    <property type="entry name" value="ASKHA_NBD_PanK-III"/>
    <property type="match status" value="1"/>
</dbReference>
<feature type="binding site" evidence="16">
    <location>
        <position position="219"/>
    </location>
    <ligand>
        <name>substrate</name>
    </ligand>
</feature>
<dbReference type="InterPro" id="IPR043129">
    <property type="entry name" value="ATPase_NBD"/>
</dbReference>
<feature type="binding site" evidence="16">
    <location>
        <position position="158"/>
    </location>
    <ligand>
        <name>K(+)</name>
        <dbReference type="ChEBI" id="CHEBI:29103"/>
    </ligand>
</feature>
<dbReference type="GO" id="GO:0015937">
    <property type="term" value="P:coenzyme A biosynthetic process"/>
    <property type="evidence" value="ECO:0007669"/>
    <property type="project" value="UniProtKB-UniRule"/>
</dbReference>
<comment type="caution">
    <text evidence="16">Lacks conserved residue(s) required for the propagation of feature annotation.</text>
</comment>
<comment type="catalytic activity">
    <reaction evidence="1 16">
        <text>(R)-pantothenate + ATP = (R)-4'-phosphopantothenate + ADP + H(+)</text>
        <dbReference type="Rhea" id="RHEA:16373"/>
        <dbReference type="ChEBI" id="CHEBI:10986"/>
        <dbReference type="ChEBI" id="CHEBI:15378"/>
        <dbReference type="ChEBI" id="CHEBI:29032"/>
        <dbReference type="ChEBI" id="CHEBI:30616"/>
        <dbReference type="ChEBI" id="CHEBI:456216"/>
        <dbReference type="EC" id="2.7.1.33"/>
    </reaction>
</comment>
<evidence type="ECO:0000256" key="8">
    <source>
        <dbReference type="ARBA" id="ARBA00022679"/>
    </source>
</evidence>
<keyword evidence="18" id="KW-1185">Reference proteome</keyword>
<dbReference type="GO" id="GO:0005737">
    <property type="term" value="C:cytoplasm"/>
    <property type="evidence" value="ECO:0007669"/>
    <property type="project" value="UniProtKB-SubCell"/>
</dbReference>
<keyword evidence="12 16" id="KW-0630">Potassium</keyword>
<feature type="binding site" evidence="16">
    <location>
        <begin position="136"/>
        <end position="139"/>
    </location>
    <ligand>
        <name>substrate</name>
    </ligand>
</feature>
<feature type="binding site" evidence="16">
    <location>
        <position position="161"/>
    </location>
    <ligand>
        <name>ATP</name>
        <dbReference type="ChEBI" id="CHEBI:30616"/>
    </ligand>
</feature>
<evidence type="ECO:0000256" key="7">
    <source>
        <dbReference type="ARBA" id="ARBA00022490"/>
    </source>
</evidence>
<dbReference type="PANTHER" id="PTHR34265">
    <property type="entry name" value="TYPE III PANTOTHENATE KINASE"/>
    <property type="match status" value="1"/>
</dbReference>
<dbReference type="Proteomes" id="UP001163152">
    <property type="component" value="Chromosome"/>
</dbReference>
<evidence type="ECO:0000256" key="10">
    <source>
        <dbReference type="ARBA" id="ARBA00022777"/>
    </source>
</evidence>
<dbReference type="RefSeq" id="WP_268609952.1">
    <property type="nucleotide sequence ID" value="NZ_CP113797.1"/>
</dbReference>
<comment type="cofactor">
    <cofactor evidence="2">
        <name>K(+)</name>
        <dbReference type="ChEBI" id="CHEBI:29103"/>
    </cofactor>
</comment>
<keyword evidence="10 16" id="KW-0418">Kinase</keyword>
<keyword evidence="7 16" id="KW-0963">Cytoplasm</keyword>
<evidence type="ECO:0000256" key="16">
    <source>
        <dbReference type="HAMAP-Rule" id="MF_01274"/>
    </source>
</evidence>
<dbReference type="SUPFAM" id="SSF53067">
    <property type="entry name" value="Actin-like ATPase domain"/>
    <property type="match status" value="1"/>
</dbReference>
<dbReference type="Gene3D" id="3.30.420.40">
    <property type="match status" value="1"/>
</dbReference>
<comment type="similarity">
    <text evidence="14 16">Belongs to the type III pantothenate kinase family.</text>
</comment>
<evidence type="ECO:0000256" key="5">
    <source>
        <dbReference type="ARBA" id="ARBA00011738"/>
    </source>
</evidence>
<keyword evidence="9 16" id="KW-0547">Nucleotide-binding</keyword>
<name>A0A9E8ZDV9_9CYAN</name>
<dbReference type="InterPro" id="IPR004619">
    <property type="entry name" value="Type_III_PanK"/>
</dbReference>
<comment type="subcellular location">
    <subcellularLocation>
        <location evidence="3 16">Cytoplasm</location>
    </subcellularLocation>
</comment>
<feature type="active site" description="Proton acceptor" evidence="16">
    <location>
        <position position="138"/>
    </location>
</feature>
<organism evidence="17 18">
    <name type="scientific">Thermocoleostomius sinensis A174</name>
    <dbReference type="NCBI Taxonomy" id="2016057"/>
    <lineage>
        <taxon>Bacteria</taxon>
        <taxon>Bacillati</taxon>
        <taxon>Cyanobacteriota</taxon>
        <taxon>Cyanophyceae</taxon>
        <taxon>Oculatellales</taxon>
        <taxon>Oculatellaceae</taxon>
        <taxon>Thermocoleostomius</taxon>
    </lineage>
</organism>